<dbReference type="GO" id="GO:0032259">
    <property type="term" value="P:methylation"/>
    <property type="evidence" value="ECO:0007669"/>
    <property type="project" value="UniProtKB-KW"/>
</dbReference>
<dbReference type="Gene3D" id="1.20.58.1390">
    <property type="match status" value="1"/>
</dbReference>
<keyword evidence="2" id="KW-0489">Methyltransferase</keyword>
<dbReference type="InterPro" id="IPR049480">
    <property type="entry name" value="BVU_1015-like_N"/>
</dbReference>
<proteinExistence type="predicted"/>
<gene>
    <name evidence="2" type="ORF">OBE_09640</name>
</gene>
<evidence type="ECO:0000313" key="2">
    <source>
        <dbReference type="EMBL" id="EKC59150.1"/>
    </source>
</evidence>
<protein>
    <submittedName>
        <fullName evidence="2">SAM-dependent methyltransferase</fullName>
    </submittedName>
</protein>
<organism evidence="2">
    <name type="scientific">human gut metagenome</name>
    <dbReference type="NCBI Taxonomy" id="408170"/>
    <lineage>
        <taxon>unclassified sequences</taxon>
        <taxon>metagenomes</taxon>
        <taxon>organismal metagenomes</taxon>
    </lineage>
</organism>
<dbReference type="Gene3D" id="1.10.10.10">
    <property type="entry name" value="Winged helix-like DNA-binding domain superfamily/Winged helix DNA-binding domain"/>
    <property type="match status" value="1"/>
</dbReference>
<sequence>MKLFPALEKAYTREPLTAREAQRQAQFIAFGPIVFQVSRLMVRFGILELLRERDGGMTIGEIAAETKLSDYAVRVLLEASLSIGTVLVDPASERFTLSKTGWFLLTDASTRVNMDFNHDVNYEGLFRLEESLREGRPAGLEHFGPWPTVYEGLSQLPEQVRRSWFAFDHFYSDHSFDEAL</sequence>
<reference evidence="2" key="1">
    <citation type="journal article" date="2013" name="Environ. Microbiol.">
        <title>Microbiota from the distal guts of lean and obese adolescents exhibit partial functional redundancy besides clear differences in community structure.</title>
        <authorList>
            <person name="Ferrer M."/>
            <person name="Ruiz A."/>
            <person name="Lanza F."/>
            <person name="Haange S.B."/>
            <person name="Oberbach A."/>
            <person name="Till H."/>
            <person name="Bargiela R."/>
            <person name="Campoy C."/>
            <person name="Segura M.T."/>
            <person name="Richter M."/>
            <person name="von Bergen M."/>
            <person name="Seifert J."/>
            <person name="Suarez A."/>
        </authorList>
    </citation>
    <scope>NUCLEOTIDE SEQUENCE</scope>
</reference>
<keyword evidence="2" id="KW-0808">Transferase</keyword>
<evidence type="ECO:0000259" key="1">
    <source>
        <dbReference type="Pfam" id="PF21212"/>
    </source>
</evidence>
<dbReference type="AlphaFoldDB" id="K1SZG2"/>
<accession>K1SZG2</accession>
<comment type="caution">
    <text evidence="2">The sequence shown here is derived from an EMBL/GenBank/DDBJ whole genome shotgun (WGS) entry which is preliminary data.</text>
</comment>
<dbReference type="SUPFAM" id="SSF46785">
    <property type="entry name" value="Winged helix' DNA-binding domain"/>
    <property type="match status" value="1"/>
</dbReference>
<dbReference type="InterPro" id="IPR036390">
    <property type="entry name" value="WH_DNA-bd_sf"/>
</dbReference>
<dbReference type="EMBL" id="AJWZ01006660">
    <property type="protein sequence ID" value="EKC59150.1"/>
    <property type="molecule type" value="Genomic_DNA"/>
</dbReference>
<dbReference type="GO" id="GO:0008168">
    <property type="term" value="F:methyltransferase activity"/>
    <property type="evidence" value="ECO:0007669"/>
    <property type="project" value="UniProtKB-KW"/>
</dbReference>
<feature type="non-terminal residue" evidence="2">
    <location>
        <position position="180"/>
    </location>
</feature>
<name>K1SZG2_9ZZZZ</name>
<feature type="domain" description="BVU-1015-like N-terminal dimerisation-like" evidence="1">
    <location>
        <begin position="22"/>
        <end position="95"/>
    </location>
</feature>
<dbReference type="Pfam" id="PF21212">
    <property type="entry name" value="Dimerisation2-like_dom"/>
    <property type="match status" value="1"/>
</dbReference>
<dbReference type="InterPro" id="IPR036388">
    <property type="entry name" value="WH-like_DNA-bd_sf"/>
</dbReference>